<dbReference type="InterPro" id="IPR008271">
    <property type="entry name" value="Ser/Thr_kinase_AS"/>
</dbReference>
<dbReference type="PROSITE" id="PS00107">
    <property type="entry name" value="PROTEIN_KINASE_ATP"/>
    <property type="match status" value="1"/>
</dbReference>
<comment type="caution">
    <text evidence="8">The sequence shown here is derived from an EMBL/GenBank/DDBJ whole genome shotgun (WGS) entry which is preliminary data.</text>
</comment>
<dbReference type="GO" id="GO:0005524">
    <property type="term" value="F:ATP binding"/>
    <property type="evidence" value="ECO:0007669"/>
    <property type="project" value="UniProtKB-UniRule"/>
</dbReference>
<name>A0A9X3NQ72_9ACTN</name>
<evidence type="ECO:0000256" key="5">
    <source>
        <dbReference type="PROSITE-ProRule" id="PRU10141"/>
    </source>
</evidence>
<keyword evidence="9" id="KW-1185">Reference proteome</keyword>
<dbReference type="Gene3D" id="1.10.510.10">
    <property type="entry name" value="Transferase(Phosphotransferase) domain 1"/>
    <property type="match status" value="1"/>
</dbReference>
<dbReference type="SMART" id="SM00220">
    <property type="entry name" value="S_TKc"/>
    <property type="match status" value="1"/>
</dbReference>
<dbReference type="EMBL" id="JAJAQC010000084">
    <property type="protein sequence ID" value="MDA0567862.1"/>
    <property type="molecule type" value="Genomic_DNA"/>
</dbReference>
<feature type="domain" description="Protein kinase" evidence="7">
    <location>
        <begin position="29"/>
        <end position="283"/>
    </location>
</feature>
<feature type="compositionally biased region" description="Gly residues" evidence="6">
    <location>
        <begin position="372"/>
        <end position="389"/>
    </location>
</feature>
<reference evidence="8" key="1">
    <citation type="submission" date="2021-10" db="EMBL/GenBank/DDBJ databases">
        <title>Streptomonospora sp. nov., isolated from mangrove soil.</title>
        <authorList>
            <person name="Chen X."/>
            <person name="Ge X."/>
            <person name="Liu W."/>
        </authorList>
    </citation>
    <scope>NUCLEOTIDE SEQUENCE</scope>
    <source>
        <strain evidence="8">S1-112</strain>
    </source>
</reference>
<dbReference type="Pfam" id="PF00069">
    <property type="entry name" value="Pkinase"/>
    <property type="match status" value="1"/>
</dbReference>
<evidence type="ECO:0000256" key="2">
    <source>
        <dbReference type="ARBA" id="ARBA00022741"/>
    </source>
</evidence>
<dbReference type="PROSITE" id="PS00108">
    <property type="entry name" value="PROTEIN_KINASE_ST"/>
    <property type="match status" value="1"/>
</dbReference>
<gene>
    <name evidence="8" type="ORF">LG943_26595</name>
</gene>
<dbReference type="PROSITE" id="PS50011">
    <property type="entry name" value="PROTEIN_KINASE_DOM"/>
    <property type="match status" value="1"/>
</dbReference>
<feature type="region of interest" description="Disordered" evidence="6">
    <location>
        <begin position="361"/>
        <end position="411"/>
    </location>
</feature>
<evidence type="ECO:0000256" key="3">
    <source>
        <dbReference type="ARBA" id="ARBA00022777"/>
    </source>
</evidence>
<dbReference type="InterPro" id="IPR000719">
    <property type="entry name" value="Prot_kinase_dom"/>
</dbReference>
<dbReference type="RefSeq" id="WP_270075098.1">
    <property type="nucleotide sequence ID" value="NZ_JAJAQC010000084.1"/>
</dbReference>
<dbReference type="SUPFAM" id="SSF56112">
    <property type="entry name" value="Protein kinase-like (PK-like)"/>
    <property type="match status" value="1"/>
</dbReference>
<keyword evidence="2 5" id="KW-0547">Nucleotide-binding</keyword>
<organism evidence="8 9">
    <name type="scientific">Streptomonospora mangrovi</name>
    <dbReference type="NCBI Taxonomy" id="2883123"/>
    <lineage>
        <taxon>Bacteria</taxon>
        <taxon>Bacillati</taxon>
        <taxon>Actinomycetota</taxon>
        <taxon>Actinomycetes</taxon>
        <taxon>Streptosporangiales</taxon>
        <taxon>Nocardiopsidaceae</taxon>
        <taxon>Streptomonospora</taxon>
    </lineage>
</organism>
<evidence type="ECO:0000259" key="7">
    <source>
        <dbReference type="PROSITE" id="PS50011"/>
    </source>
</evidence>
<dbReference type="GO" id="GO:0004674">
    <property type="term" value="F:protein serine/threonine kinase activity"/>
    <property type="evidence" value="ECO:0007669"/>
    <property type="project" value="UniProtKB-KW"/>
</dbReference>
<keyword evidence="4 5" id="KW-0067">ATP-binding</keyword>
<dbReference type="PANTHER" id="PTHR43289:SF34">
    <property type="entry name" value="SERINE_THREONINE-PROTEIN KINASE YBDM-RELATED"/>
    <property type="match status" value="1"/>
</dbReference>
<accession>A0A9X3NQ72</accession>
<dbReference type="InterPro" id="IPR017441">
    <property type="entry name" value="Protein_kinase_ATP_BS"/>
</dbReference>
<dbReference type="AlphaFoldDB" id="A0A9X3NQ72"/>
<evidence type="ECO:0000313" key="9">
    <source>
        <dbReference type="Proteomes" id="UP001140076"/>
    </source>
</evidence>
<dbReference type="Proteomes" id="UP001140076">
    <property type="component" value="Unassembled WGS sequence"/>
</dbReference>
<evidence type="ECO:0000256" key="6">
    <source>
        <dbReference type="SAM" id="MobiDB-lite"/>
    </source>
</evidence>
<protein>
    <submittedName>
        <fullName evidence="8">Serine/threonine protein kinase</fullName>
    </submittedName>
</protein>
<dbReference type="PANTHER" id="PTHR43289">
    <property type="entry name" value="MITOGEN-ACTIVATED PROTEIN KINASE KINASE KINASE 20-RELATED"/>
    <property type="match status" value="1"/>
</dbReference>
<dbReference type="Gene3D" id="3.30.200.20">
    <property type="entry name" value="Phosphorylase Kinase, domain 1"/>
    <property type="match status" value="1"/>
</dbReference>
<dbReference type="CDD" id="cd14014">
    <property type="entry name" value="STKc_PknB_like"/>
    <property type="match status" value="1"/>
</dbReference>
<keyword evidence="3 8" id="KW-0418">Kinase</keyword>
<dbReference type="InterPro" id="IPR011009">
    <property type="entry name" value="Kinase-like_dom_sf"/>
</dbReference>
<keyword evidence="8" id="KW-0723">Serine/threonine-protein kinase</keyword>
<evidence type="ECO:0000256" key="4">
    <source>
        <dbReference type="ARBA" id="ARBA00022840"/>
    </source>
</evidence>
<evidence type="ECO:0000313" key="8">
    <source>
        <dbReference type="EMBL" id="MDA0567862.1"/>
    </source>
</evidence>
<feature type="region of interest" description="Disordered" evidence="6">
    <location>
        <begin position="1"/>
        <end position="24"/>
    </location>
</feature>
<sequence length="569" mass="58487">MPPAEDARPAPPPGLGPLTGTDPARIGPYRVAGRLGAGGMGAVYAALDDRDTCLAVKVVHREYAADPVFRARFAREVELVGRVRAACTARFVAADTTAERPWLATEYVPGPTLRQRVRERGPLAGGMLVALAAGVAEALHAVHAAGIVHRDLKPGNLILAPDGPKVLDFGIARAVDESGITRTGGLVGTPGWVAPERYEGAEATALSDVFAWGAVVALAATGRNPFGGGQAQTVAYRTLREEPDLDGVPGELLPLVRRAMAKDPAARPGTAELLRALAPGPEAARGAADEEPTRMVTRLLRQEWHGAAEPGTAHDPASWTALAPPRRRRAPLVAASVAAVLVVAAGGAYASGLTPVAPPGGGLFDAAAEDPGTGGEGEGQGEGGPGTGEGEPPPAASPSQAPAGIPGMETLAAQGPGVFRHTSAEGRARYEITLESAAAAGAGTEFRGAVEYLGDSGELALSTADFFVPDRAAVADPVVDAADVPEAARAYPAPQAEIGTVSPAQPRREFSFAVPAQGPGALVFDPEGDLPAPHLCFRTDRPYADTGTDFLNNHWRAWDMCADGDATYD</sequence>
<feature type="binding site" evidence="5">
    <location>
        <position position="57"/>
    </location>
    <ligand>
        <name>ATP</name>
        <dbReference type="ChEBI" id="CHEBI:30616"/>
    </ligand>
</feature>
<proteinExistence type="predicted"/>
<evidence type="ECO:0000256" key="1">
    <source>
        <dbReference type="ARBA" id="ARBA00022679"/>
    </source>
</evidence>
<keyword evidence="1" id="KW-0808">Transferase</keyword>